<keyword evidence="2" id="KW-0902">Two-component regulatory system</keyword>
<gene>
    <name evidence="9" type="ORF">PaecuDRAFT_4670</name>
</gene>
<evidence type="ECO:0000256" key="1">
    <source>
        <dbReference type="ARBA" id="ARBA00022553"/>
    </source>
</evidence>
<dbReference type="PROSITE" id="PS50043">
    <property type="entry name" value="HTH_LUXR_2"/>
    <property type="match status" value="1"/>
</dbReference>
<dbReference type="SUPFAM" id="SSF52172">
    <property type="entry name" value="CheY-like"/>
    <property type="match status" value="1"/>
</dbReference>
<dbReference type="InterPro" id="IPR039420">
    <property type="entry name" value="WalR-like"/>
</dbReference>
<dbReference type="Gene3D" id="3.40.50.2300">
    <property type="match status" value="1"/>
</dbReference>
<proteinExistence type="predicted"/>
<dbReference type="InterPro" id="IPR016032">
    <property type="entry name" value="Sig_transdc_resp-reg_C-effctor"/>
</dbReference>
<keyword evidence="5" id="KW-0804">Transcription</keyword>
<dbReference type="PROSITE" id="PS50110">
    <property type="entry name" value="RESPONSE_REGULATORY"/>
    <property type="match status" value="1"/>
</dbReference>
<evidence type="ECO:0000313" key="9">
    <source>
        <dbReference type="EMBL" id="EFM08481.1"/>
    </source>
</evidence>
<evidence type="ECO:0000256" key="3">
    <source>
        <dbReference type="ARBA" id="ARBA00023015"/>
    </source>
</evidence>
<dbReference type="InterPro" id="IPR058245">
    <property type="entry name" value="NreC/VraR/RcsB-like_REC"/>
</dbReference>
<dbReference type="eggNOG" id="COG2197">
    <property type="taxonomic scope" value="Bacteria"/>
</dbReference>
<feature type="domain" description="Response regulatory" evidence="8">
    <location>
        <begin position="6"/>
        <end position="122"/>
    </location>
</feature>
<dbReference type="GO" id="GO:0006355">
    <property type="term" value="P:regulation of DNA-templated transcription"/>
    <property type="evidence" value="ECO:0007669"/>
    <property type="project" value="InterPro"/>
</dbReference>
<dbReference type="STRING" id="717606.PaecuDRAFT_4670"/>
<reference evidence="9 10" key="1">
    <citation type="submission" date="2010-07" db="EMBL/GenBank/DDBJ databases">
        <title>The draft genome of Paenibacillus curdlanolyticus YK9.</title>
        <authorList>
            <consortium name="US DOE Joint Genome Institute (JGI-PGF)"/>
            <person name="Lucas S."/>
            <person name="Copeland A."/>
            <person name="Lapidus A."/>
            <person name="Cheng J.-F."/>
            <person name="Bruce D."/>
            <person name="Goodwin L."/>
            <person name="Pitluck S."/>
            <person name="Land M.L."/>
            <person name="Hauser L."/>
            <person name="Chang Y.-J."/>
            <person name="Jeffries C."/>
            <person name="Anderson I.J."/>
            <person name="Johnson E."/>
            <person name="Loganathan U."/>
            <person name="Mulhopadhyay B."/>
            <person name="Kyrpides N."/>
            <person name="Woyke T.J."/>
        </authorList>
    </citation>
    <scope>NUCLEOTIDE SEQUENCE [LARGE SCALE GENOMIC DNA]</scope>
    <source>
        <strain evidence="9 10">YK9</strain>
    </source>
</reference>
<dbReference type="InterPro" id="IPR036388">
    <property type="entry name" value="WH-like_DNA-bd_sf"/>
</dbReference>
<evidence type="ECO:0000256" key="2">
    <source>
        <dbReference type="ARBA" id="ARBA00023012"/>
    </source>
</evidence>
<dbReference type="CDD" id="cd17535">
    <property type="entry name" value="REC_NarL-like"/>
    <property type="match status" value="1"/>
</dbReference>
<sequence>MIPIATILLVDDHPSVGEGTKQRVERESDFQVTVVESGTEALQLLAQGQFFDLMLFDLNMPVINGLELTRRIMETHPDSIILIYTGFDIAPNFNILIEAGVSGFVNKATSWARLINILRCALQGETVLPTMLVKELRRTDIKVPVGSNDSLEHISINQREQAILQEIAQGKSNKEIAAMMFMSQRMIEYNLSKIFEKLNVSSRSEAITEAKKHGLIQETKFE</sequence>
<dbReference type="EMBL" id="AEDD01000016">
    <property type="protein sequence ID" value="EFM08481.1"/>
    <property type="molecule type" value="Genomic_DNA"/>
</dbReference>
<dbReference type="PANTHER" id="PTHR43214">
    <property type="entry name" value="TWO-COMPONENT RESPONSE REGULATOR"/>
    <property type="match status" value="1"/>
</dbReference>
<dbReference type="RefSeq" id="WP_006040650.1">
    <property type="nucleotide sequence ID" value="NZ_AEDD01000016.1"/>
</dbReference>
<keyword evidence="10" id="KW-1185">Reference proteome</keyword>
<dbReference type="GO" id="GO:0000160">
    <property type="term" value="P:phosphorelay signal transduction system"/>
    <property type="evidence" value="ECO:0007669"/>
    <property type="project" value="UniProtKB-KW"/>
</dbReference>
<name>E0IG79_9BACL</name>
<keyword evidence="4" id="KW-0238">DNA-binding</keyword>
<dbReference type="PRINTS" id="PR00038">
    <property type="entry name" value="HTHLUXR"/>
</dbReference>
<dbReference type="InterPro" id="IPR001789">
    <property type="entry name" value="Sig_transdc_resp-reg_receiver"/>
</dbReference>
<dbReference type="Pfam" id="PF00196">
    <property type="entry name" value="GerE"/>
    <property type="match status" value="1"/>
</dbReference>
<dbReference type="CDD" id="cd06170">
    <property type="entry name" value="LuxR_C_like"/>
    <property type="match status" value="1"/>
</dbReference>
<dbReference type="InterPro" id="IPR000792">
    <property type="entry name" value="Tscrpt_reg_LuxR_C"/>
</dbReference>
<dbReference type="Gene3D" id="1.10.10.10">
    <property type="entry name" value="Winged helix-like DNA-binding domain superfamily/Winged helix DNA-binding domain"/>
    <property type="match status" value="1"/>
</dbReference>
<dbReference type="AlphaFoldDB" id="E0IG79"/>
<accession>E0IG79</accession>
<keyword evidence="1 6" id="KW-0597">Phosphoprotein</keyword>
<evidence type="ECO:0000259" key="8">
    <source>
        <dbReference type="PROSITE" id="PS50110"/>
    </source>
</evidence>
<dbReference type="Proteomes" id="UP000005387">
    <property type="component" value="Unassembled WGS sequence"/>
</dbReference>
<evidence type="ECO:0000256" key="6">
    <source>
        <dbReference type="PROSITE-ProRule" id="PRU00169"/>
    </source>
</evidence>
<evidence type="ECO:0000313" key="10">
    <source>
        <dbReference type="Proteomes" id="UP000005387"/>
    </source>
</evidence>
<evidence type="ECO:0000259" key="7">
    <source>
        <dbReference type="PROSITE" id="PS50043"/>
    </source>
</evidence>
<protein>
    <submittedName>
        <fullName evidence="9">Two component transcriptional regulator, LuxR family</fullName>
    </submittedName>
</protein>
<keyword evidence="3" id="KW-0805">Transcription regulation</keyword>
<feature type="modified residue" description="4-aspartylphosphate" evidence="6">
    <location>
        <position position="57"/>
    </location>
</feature>
<dbReference type="SMART" id="SM00421">
    <property type="entry name" value="HTH_LUXR"/>
    <property type="match status" value="1"/>
</dbReference>
<dbReference type="GO" id="GO:0003677">
    <property type="term" value="F:DNA binding"/>
    <property type="evidence" value="ECO:0007669"/>
    <property type="project" value="UniProtKB-KW"/>
</dbReference>
<dbReference type="Pfam" id="PF00072">
    <property type="entry name" value="Response_reg"/>
    <property type="match status" value="1"/>
</dbReference>
<dbReference type="PANTHER" id="PTHR43214:SF1">
    <property type="entry name" value="TRANSCRIPTIONAL REGULATORY PROTEIN COMA"/>
    <property type="match status" value="1"/>
</dbReference>
<organism evidence="9 10">
    <name type="scientific">Paenibacillus curdlanolyticus YK9</name>
    <dbReference type="NCBI Taxonomy" id="717606"/>
    <lineage>
        <taxon>Bacteria</taxon>
        <taxon>Bacillati</taxon>
        <taxon>Bacillota</taxon>
        <taxon>Bacilli</taxon>
        <taxon>Bacillales</taxon>
        <taxon>Paenibacillaceae</taxon>
        <taxon>Paenibacillus</taxon>
    </lineage>
</organism>
<evidence type="ECO:0000256" key="5">
    <source>
        <dbReference type="ARBA" id="ARBA00023163"/>
    </source>
</evidence>
<evidence type="ECO:0000256" key="4">
    <source>
        <dbReference type="ARBA" id="ARBA00023125"/>
    </source>
</evidence>
<dbReference type="SMART" id="SM00448">
    <property type="entry name" value="REC"/>
    <property type="match status" value="1"/>
</dbReference>
<dbReference type="InterPro" id="IPR011006">
    <property type="entry name" value="CheY-like_superfamily"/>
</dbReference>
<dbReference type="SUPFAM" id="SSF46894">
    <property type="entry name" value="C-terminal effector domain of the bipartite response regulators"/>
    <property type="match status" value="1"/>
</dbReference>
<feature type="domain" description="HTH luxR-type" evidence="7">
    <location>
        <begin position="147"/>
        <end position="214"/>
    </location>
</feature>